<evidence type="ECO:0000313" key="5">
    <source>
        <dbReference type="WBParaSite" id="DME_0000236201-mRNA-1"/>
    </source>
</evidence>
<reference evidence="5" key="1">
    <citation type="submission" date="2017-02" db="UniProtKB">
        <authorList>
            <consortium name="WormBaseParasite"/>
        </authorList>
    </citation>
    <scope>IDENTIFICATION</scope>
</reference>
<sequence>MHYEEANLSETGKFVHFRSDAIHDDVARNSSKLLERINPHSFGLINEKRPLVLMLYIFIISALIIAAVLSTIHVYITERRFWKEKKLLKAMFPE</sequence>
<evidence type="ECO:0000313" key="4">
    <source>
        <dbReference type="Proteomes" id="UP000274756"/>
    </source>
</evidence>
<keyword evidence="1" id="KW-0812">Transmembrane</keyword>
<dbReference type="AlphaFoldDB" id="A0A0N4U639"/>
<dbReference type="Proteomes" id="UP000038040">
    <property type="component" value="Unplaced"/>
</dbReference>
<evidence type="ECO:0000256" key="1">
    <source>
        <dbReference type="SAM" id="Phobius"/>
    </source>
</evidence>
<keyword evidence="4" id="KW-1185">Reference proteome</keyword>
<dbReference type="Proteomes" id="UP000274756">
    <property type="component" value="Unassembled WGS sequence"/>
</dbReference>
<organism evidence="3 5">
    <name type="scientific">Dracunculus medinensis</name>
    <name type="common">Guinea worm</name>
    <dbReference type="NCBI Taxonomy" id="318479"/>
    <lineage>
        <taxon>Eukaryota</taxon>
        <taxon>Metazoa</taxon>
        <taxon>Ecdysozoa</taxon>
        <taxon>Nematoda</taxon>
        <taxon>Chromadorea</taxon>
        <taxon>Rhabditida</taxon>
        <taxon>Spirurina</taxon>
        <taxon>Dracunculoidea</taxon>
        <taxon>Dracunculidae</taxon>
        <taxon>Dracunculus</taxon>
    </lineage>
</organism>
<keyword evidence="1" id="KW-1133">Transmembrane helix</keyword>
<accession>A0A0N4U639</accession>
<evidence type="ECO:0000313" key="3">
    <source>
        <dbReference type="Proteomes" id="UP000038040"/>
    </source>
</evidence>
<keyword evidence="1" id="KW-0472">Membrane</keyword>
<feature type="transmembrane region" description="Helical" evidence="1">
    <location>
        <begin position="53"/>
        <end position="76"/>
    </location>
</feature>
<gene>
    <name evidence="2" type="ORF">DME_LOCUS6722</name>
</gene>
<evidence type="ECO:0000313" key="2">
    <source>
        <dbReference type="EMBL" id="VDN56749.1"/>
    </source>
</evidence>
<protein>
    <submittedName>
        <fullName evidence="5">Col_cuticle_N domain-containing protein</fullName>
    </submittedName>
</protein>
<dbReference type="EMBL" id="UYYG01001157">
    <property type="protein sequence ID" value="VDN56749.1"/>
    <property type="molecule type" value="Genomic_DNA"/>
</dbReference>
<proteinExistence type="predicted"/>
<reference evidence="2 4" key="2">
    <citation type="submission" date="2018-11" db="EMBL/GenBank/DDBJ databases">
        <authorList>
            <consortium name="Pathogen Informatics"/>
        </authorList>
    </citation>
    <scope>NUCLEOTIDE SEQUENCE [LARGE SCALE GENOMIC DNA]</scope>
</reference>
<name>A0A0N4U639_DRAME</name>
<dbReference type="WBParaSite" id="DME_0000236201-mRNA-1">
    <property type="protein sequence ID" value="DME_0000236201-mRNA-1"/>
    <property type="gene ID" value="DME_0000236201"/>
</dbReference>